<evidence type="ECO:0000313" key="3">
    <source>
        <dbReference type="Proteomes" id="UP001642464"/>
    </source>
</evidence>
<feature type="region of interest" description="Disordered" evidence="1">
    <location>
        <begin position="1"/>
        <end position="25"/>
    </location>
</feature>
<organism evidence="2 3">
    <name type="scientific">Durusdinium trenchii</name>
    <dbReference type="NCBI Taxonomy" id="1381693"/>
    <lineage>
        <taxon>Eukaryota</taxon>
        <taxon>Sar</taxon>
        <taxon>Alveolata</taxon>
        <taxon>Dinophyceae</taxon>
        <taxon>Suessiales</taxon>
        <taxon>Symbiodiniaceae</taxon>
        <taxon>Durusdinium</taxon>
    </lineage>
</organism>
<proteinExistence type="predicted"/>
<name>A0ABP0MNT0_9DINO</name>
<feature type="non-terminal residue" evidence="2">
    <location>
        <position position="1"/>
    </location>
</feature>
<evidence type="ECO:0000256" key="1">
    <source>
        <dbReference type="SAM" id="MobiDB-lite"/>
    </source>
</evidence>
<gene>
    <name evidence="2" type="ORF">SCF082_LOCUS28883</name>
</gene>
<reference evidence="2 3" key="1">
    <citation type="submission" date="2024-02" db="EMBL/GenBank/DDBJ databases">
        <authorList>
            <person name="Chen Y."/>
            <person name="Shah S."/>
            <person name="Dougan E. K."/>
            <person name="Thang M."/>
            <person name="Chan C."/>
        </authorList>
    </citation>
    <scope>NUCLEOTIDE SEQUENCE [LARGE SCALE GENOMIC DNA]</scope>
</reference>
<sequence length="76" mass="8030">AFALHPGTPRRQEGLQAIPGPGHAAGGRGLARLGIRGQRIPEPAGSWLPSFDLGIRAGAKLQRHRPGGARAVWPRK</sequence>
<accession>A0ABP0MNT0</accession>
<protein>
    <submittedName>
        <fullName evidence="2">Uncharacterized protein</fullName>
    </submittedName>
</protein>
<keyword evidence="3" id="KW-1185">Reference proteome</keyword>
<dbReference type="Proteomes" id="UP001642464">
    <property type="component" value="Unassembled WGS sequence"/>
</dbReference>
<dbReference type="EMBL" id="CAXAMM010022980">
    <property type="protein sequence ID" value="CAK9052881.1"/>
    <property type="molecule type" value="Genomic_DNA"/>
</dbReference>
<evidence type="ECO:0000313" key="2">
    <source>
        <dbReference type="EMBL" id="CAK9052881.1"/>
    </source>
</evidence>
<feature type="non-terminal residue" evidence="2">
    <location>
        <position position="76"/>
    </location>
</feature>
<comment type="caution">
    <text evidence="2">The sequence shown here is derived from an EMBL/GenBank/DDBJ whole genome shotgun (WGS) entry which is preliminary data.</text>
</comment>